<sequence>MADLDFNPIDLFRMYMQLTGVPTLEDLPAADPLLRGKTLGIVNGSSWITLWSTYFARQFLPGVRVIQVGNEAVQLNFMAAHRRGEPCPP</sequence>
<organism evidence="1 2">
    <name type="scientific">candidate division KSB3 bacterium</name>
    <dbReference type="NCBI Taxonomy" id="2044937"/>
    <lineage>
        <taxon>Bacteria</taxon>
        <taxon>candidate division KSB3</taxon>
    </lineage>
</organism>
<comment type="caution">
    <text evidence="1">The sequence shown here is derived from an EMBL/GenBank/DDBJ whole genome shotgun (WGS) entry which is preliminary data.</text>
</comment>
<dbReference type="Proteomes" id="UP000649604">
    <property type="component" value="Unassembled WGS sequence"/>
</dbReference>
<feature type="non-terminal residue" evidence="1">
    <location>
        <position position="89"/>
    </location>
</feature>
<evidence type="ECO:0000313" key="2">
    <source>
        <dbReference type="Proteomes" id="UP000649604"/>
    </source>
</evidence>
<name>A0A9D5JX49_9BACT</name>
<accession>A0A9D5JX49</accession>
<reference evidence="1" key="1">
    <citation type="submission" date="2019-11" db="EMBL/GenBank/DDBJ databases">
        <title>Microbial mats filling the niche in hypersaline microbial mats.</title>
        <authorList>
            <person name="Wong H.L."/>
            <person name="Macleod F.I."/>
            <person name="White R.A. III"/>
            <person name="Burns B.P."/>
        </authorList>
    </citation>
    <scope>NUCLEOTIDE SEQUENCE</scope>
    <source>
        <strain evidence="1">Rbin_158</strain>
    </source>
</reference>
<protein>
    <submittedName>
        <fullName evidence="1">Uncharacterized protein</fullName>
    </submittedName>
</protein>
<dbReference type="EMBL" id="WJJP01000497">
    <property type="protein sequence ID" value="MBD3325929.1"/>
    <property type="molecule type" value="Genomic_DNA"/>
</dbReference>
<dbReference type="AlphaFoldDB" id="A0A9D5JX49"/>
<evidence type="ECO:0000313" key="1">
    <source>
        <dbReference type="EMBL" id="MBD3325929.1"/>
    </source>
</evidence>
<gene>
    <name evidence="1" type="ORF">GF339_15185</name>
</gene>
<proteinExistence type="predicted"/>